<dbReference type="Pfam" id="PF19557">
    <property type="entry name" value="DUF6079_1st"/>
    <property type="match status" value="1"/>
</dbReference>
<evidence type="ECO:0000313" key="6">
    <source>
        <dbReference type="Proteomes" id="UP000464507"/>
    </source>
</evidence>
<dbReference type="InterPro" id="IPR058747">
    <property type="entry name" value="PglY_C"/>
</dbReference>
<feature type="domain" description="ATPase PglY C-terminal" evidence="4">
    <location>
        <begin position="979"/>
        <end position="1151"/>
    </location>
</feature>
<dbReference type="InterPro" id="IPR058748">
    <property type="entry name" value="PglY_5th"/>
</dbReference>
<dbReference type="Proteomes" id="UP000464507">
    <property type="component" value="Chromosome"/>
</dbReference>
<protein>
    <recommendedName>
        <fullName evidence="7">Phage resistance protein</fullName>
    </recommendedName>
</protein>
<evidence type="ECO:0008006" key="7">
    <source>
        <dbReference type="Google" id="ProtNLM"/>
    </source>
</evidence>
<accession>A0A7L5AIF5</accession>
<evidence type="ECO:0000313" key="5">
    <source>
        <dbReference type="EMBL" id="QHO70360.1"/>
    </source>
</evidence>
<keyword evidence="6" id="KW-1185">Reference proteome</keyword>
<feature type="domain" description="DUF6079" evidence="2">
    <location>
        <begin position="34"/>
        <end position="99"/>
    </location>
</feature>
<dbReference type="RefSeq" id="WP_161886743.1">
    <property type="nucleotide sequence ID" value="NZ_CP017146.1"/>
</dbReference>
<organism evidence="5 6">
    <name type="scientific">Marisediminicola antarctica</name>
    <dbReference type="NCBI Taxonomy" id="674079"/>
    <lineage>
        <taxon>Bacteria</taxon>
        <taxon>Bacillati</taxon>
        <taxon>Actinomycetota</taxon>
        <taxon>Actinomycetes</taxon>
        <taxon>Micrococcales</taxon>
        <taxon>Microbacteriaceae</taxon>
        <taxon>Marisediminicola</taxon>
    </lineage>
</organism>
<reference evidence="5 6" key="1">
    <citation type="submission" date="2016-09" db="EMBL/GenBank/DDBJ databases">
        <title>Complete genome sequence of microbes from the polar regions.</title>
        <authorList>
            <person name="Liao L."/>
            <person name="Chen B."/>
        </authorList>
    </citation>
    <scope>NUCLEOTIDE SEQUENCE [LARGE SCALE GENOMIC DNA]</scope>
    <source>
        <strain evidence="5 6">ZS314</strain>
    </source>
</reference>
<dbReference type="OrthoDB" id="3201900at2"/>
<dbReference type="KEGG" id="mant:BHD05_12575"/>
<evidence type="ECO:0000259" key="4">
    <source>
        <dbReference type="Pfam" id="PF26382"/>
    </source>
</evidence>
<dbReference type="Pfam" id="PF26382">
    <property type="entry name" value="BREX_PglY_6th"/>
    <property type="match status" value="1"/>
</dbReference>
<dbReference type="AlphaFoldDB" id="A0A7L5AIF5"/>
<evidence type="ECO:0000259" key="2">
    <source>
        <dbReference type="Pfam" id="PF19557"/>
    </source>
</evidence>
<dbReference type="InterPro" id="IPR045725">
    <property type="entry name" value="DUF6079_N"/>
</dbReference>
<proteinExistence type="predicted"/>
<feature type="region of interest" description="Disordered" evidence="1">
    <location>
        <begin position="1154"/>
        <end position="1173"/>
    </location>
</feature>
<evidence type="ECO:0000259" key="3">
    <source>
        <dbReference type="Pfam" id="PF26381"/>
    </source>
</evidence>
<dbReference type="EMBL" id="CP017146">
    <property type="protein sequence ID" value="QHO70360.1"/>
    <property type="molecule type" value="Genomic_DNA"/>
</dbReference>
<gene>
    <name evidence="5" type="ORF">BHD05_12575</name>
</gene>
<feature type="domain" description="ATPase PglY 5th" evidence="3">
    <location>
        <begin position="838"/>
        <end position="936"/>
    </location>
</feature>
<name>A0A7L5AIF5_9MICO</name>
<dbReference type="Pfam" id="PF26381">
    <property type="entry name" value="BREX_PglY_5th"/>
    <property type="match status" value="1"/>
</dbReference>
<evidence type="ECO:0000256" key="1">
    <source>
        <dbReference type="SAM" id="MobiDB-lite"/>
    </source>
</evidence>
<sequence length="1227" mass="133732">MNDLTLRTPLRDLLTIPEKVDASDYVLRLHEGVAQADRTVADYVITDSIAASLDDALGLVERTLAEGKAKGTFIHGSFGSGKSHFMAVLHLLLTGNVPARQLPGLQQVVARRSGVFSRNLLAIDYHLLGAESFEQALFKGYLDTVRAKHPDRPLPVLHASDALFADAQKTRELMDEERFFAAVNQGNDDGWGELDMAWDASSFDAALRLPAGHPDRADLAQTLMSTLFTGYQQSGAWLDITDGLKAMTEHARDLGYDGILLFLDELVLWLGQHLSDTKFIQSETSKVAKLVETGLSSLPIPMISFVARQRDLKAFLGGGGVGAEQEALGQSFQWWEDRFEKIELKAADLPKIVKQRLLTPVGVEAGTVLRQALDIVKQDSSAWGYLLTDEAGSTERDFADVYPFSPALVDALVALSSLMQRERTALKLMGELLAAGRSVLTASDVIPVGDLFDPVVLGTVKPLTEDMRKHFAVAGDFYRNKMRPYLLGKHRLSEHDVDAQPRTHAFRTEDRLVKTLLLAELVPETTSLRNLSAARLAALNYGTINAYVPGAEAQQVVTWAKQWAQEFGEVSLSASADPIIAIRLAGVDYSSILERVQAEDTLANRRELIRSMITQELGLDGGGLVRERTLSWVWRGHKRDVSVLFGNVRDPAEVRDDDLIADADSWRLVIDFPYDDDLHSPTDDIARLNGLKGTGVESETIAWIPNFLHSDRLNDIGKLVTLEYVLKPAQFDQNAAHLSVADKGPARNALENQRAALRSRVHDVLRQAYGVSAAKGDDIDRQLDGNEVFSTLFPGLTIQPPVAVTMKDGIHAVLDQAWASQYPDHPDIEPGFTEVRPAEVRATLELVARAHAHGGRLQGLDGASQKLLRRIAVPLRLGTLRENVFAVSPATFGWRDDFVRWSSGFPAGVTVGALRGELDRWGMSPVMEDAVLITWALLSDREWVRGMAVVDAPPAGTLTPDLILRAANLPSEQHWASAVSRAQVLFGIPPEPNLVSTAVRRLGHSIATEAARWNANAAPLVVELEAHASALGIDRDAPLGRLATARRARDLLADLVKERDPRVIVEVLAAAALPDEAQSIARSITTGGDISRALHGADWSAIHTAGVFDDGALDAAMAALRAAAVADELHAPLLARFTSATRQAQDALIRRVQDQTPAPAATPAPTPIADIVPTPVPSPVPTLVAVDDIELDLGDSLEQGLSDVTASIRARLEKNPGKRVHIRWWLE</sequence>